<feature type="compositionally biased region" description="Acidic residues" evidence="4">
    <location>
        <begin position="173"/>
        <end position="182"/>
    </location>
</feature>
<proteinExistence type="predicted"/>
<dbReference type="PANTHER" id="PTHR11680">
    <property type="entry name" value="SERINE HYDROXYMETHYLTRANSFERASE"/>
    <property type="match status" value="1"/>
</dbReference>
<sequence length="593" mass="64596">MKKDVTDNPKKLANLIDLVNLPPTLRDFVGLENLNFGDFKFASVPNQPLPSTYGRGNFVNHSNHINGTTISKPSDPFTVSPDPLGKTANKACGAIPLSIFGEEEDDEPVSDSNSNDFFSNGGGAVVKKGSDSNGSVGISDLISNLYHQQNGSALKSNVGSTSPKKSSVNNLNQDEDDDEDDGWEFKSAKRETVNENFNVKVETPKHGNSAVGAGALLDSSDKVGERNLGFEFSPISASHSLQLSLKGESNENGAGFTMFNQTFGKLANAHSWPGSNQTLKSLSPIKIYVNNLTIQESFLDSVPQGFADKSRRNIKLCNLVNVQSLSGSPSNFQVYTALLKPHERIMALDLPHGGHLSHGYQTDTKNISAVSIFFETMSYRLDESTGYIDYDQMEKSAALFRPKLIVVGASAYARLYDYARICKVCDKQKAVMLADMAHINGLVAAGVIPSPFDYADVKKLQAAIKDSVSENEAFQKVFGKEKHGYVRSMGLGVTPSQINRSTRSKSSSAESEQIKEMQEEINALKEKNSKIDELTQAIIFLTQRDKARTKEIELLMQMHNFSGRQGLESPADGRRSSESSYRIGDNGTSGGTN</sequence>
<evidence type="ECO:0000256" key="4">
    <source>
        <dbReference type="SAM" id="MobiDB-lite"/>
    </source>
</evidence>
<dbReference type="GO" id="GO:0030170">
    <property type="term" value="F:pyridoxal phosphate binding"/>
    <property type="evidence" value="ECO:0007669"/>
    <property type="project" value="TreeGrafter"/>
</dbReference>
<name>A0AAV0ZQL2_VICFA</name>
<keyword evidence="7" id="KW-1185">Reference proteome</keyword>
<dbReference type="Gene3D" id="3.40.640.10">
    <property type="entry name" value="Type I PLP-dependent aspartate aminotransferase-like (Major domain)"/>
    <property type="match status" value="1"/>
</dbReference>
<dbReference type="GO" id="GO:0019264">
    <property type="term" value="P:glycine biosynthetic process from serine"/>
    <property type="evidence" value="ECO:0007669"/>
    <property type="project" value="TreeGrafter"/>
</dbReference>
<protein>
    <recommendedName>
        <fullName evidence="5">Serine hydroxymethyltransferase-like domain-containing protein</fullName>
    </recommendedName>
</protein>
<dbReference type="SUPFAM" id="SSF53383">
    <property type="entry name" value="PLP-dependent transferases"/>
    <property type="match status" value="1"/>
</dbReference>
<dbReference type="Pfam" id="PF00464">
    <property type="entry name" value="SHMT"/>
    <property type="match status" value="1"/>
</dbReference>
<comment type="catalytic activity">
    <reaction evidence="1">
        <text>(6R)-5,10-methylene-5,6,7,8-tetrahydrofolate + glycine + H2O = (6S)-5,6,7,8-tetrahydrofolate + L-serine</text>
        <dbReference type="Rhea" id="RHEA:15481"/>
        <dbReference type="ChEBI" id="CHEBI:15377"/>
        <dbReference type="ChEBI" id="CHEBI:15636"/>
        <dbReference type="ChEBI" id="CHEBI:33384"/>
        <dbReference type="ChEBI" id="CHEBI:57305"/>
        <dbReference type="ChEBI" id="CHEBI:57453"/>
        <dbReference type="EC" id="2.1.2.1"/>
    </reaction>
</comment>
<gene>
    <name evidence="6" type="ORF">VFH_II166160</name>
</gene>
<feature type="region of interest" description="Disordered" evidence="4">
    <location>
        <begin position="563"/>
        <end position="593"/>
    </location>
</feature>
<dbReference type="GO" id="GO:0005739">
    <property type="term" value="C:mitochondrion"/>
    <property type="evidence" value="ECO:0007669"/>
    <property type="project" value="TreeGrafter"/>
</dbReference>
<feature type="compositionally biased region" description="Low complexity" evidence="4">
    <location>
        <begin position="496"/>
        <end position="511"/>
    </location>
</feature>
<evidence type="ECO:0000256" key="3">
    <source>
        <dbReference type="ARBA" id="ARBA00022898"/>
    </source>
</evidence>
<evidence type="ECO:0000256" key="2">
    <source>
        <dbReference type="ARBA" id="ARBA00001933"/>
    </source>
</evidence>
<dbReference type="PANTHER" id="PTHR11680:SF28">
    <property type="entry name" value="SERINE HYDROXYMETHYLTRANSFERASE, MITOCHONDRIAL"/>
    <property type="match status" value="1"/>
</dbReference>
<feature type="region of interest" description="Disordered" evidence="4">
    <location>
        <begin position="494"/>
        <end position="516"/>
    </location>
</feature>
<dbReference type="GO" id="GO:0004372">
    <property type="term" value="F:glycine hydroxymethyltransferase activity"/>
    <property type="evidence" value="ECO:0007669"/>
    <property type="project" value="UniProtKB-EC"/>
</dbReference>
<evidence type="ECO:0000259" key="5">
    <source>
        <dbReference type="Pfam" id="PF00464"/>
    </source>
</evidence>
<dbReference type="InterPro" id="IPR039429">
    <property type="entry name" value="SHMT-like_dom"/>
</dbReference>
<dbReference type="GO" id="GO:0046653">
    <property type="term" value="P:tetrahydrofolate metabolic process"/>
    <property type="evidence" value="ECO:0007669"/>
    <property type="project" value="TreeGrafter"/>
</dbReference>
<feature type="region of interest" description="Disordered" evidence="4">
    <location>
        <begin position="153"/>
        <end position="182"/>
    </location>
</feature>
<feature type="domain" description="Serine hydroxymethyltransferase-like" evidence="5">
    <location>
        <begin position="318"/>
        <end position="457"/>
    </location>
</feature>
<evidence type="ECO:0000256" key="1">
    <source>
        <dbReference type="ARBA" id="ARBA00001528"/>
    </source>
</evidence>
<dbReference type="Proteomes" id="UP001157006">
    <property type="component" value="Chromosome 2"/>
</dbReference>
<comment type="cofactor">
    <cofactor evidence="2">
        <name>pyridoxal 5'-phosphate</name>
        <dbReference type="ChEBI" id="CHEBI:597326"/>
    </cofactor>
</comment>
<evidence type="ECO:0000313" key="7">
    <source>
        <dbReference type="Proteomes" id="UP001157006"/>
    </source>
</evidence>
<accession>A0AAV0ZQL2</accession>
<organism evidence="6 7">
    <name type="scientific">Vicia faba</name>
    <name type="common">Broad bean</name>
    <name type="synonym">Faba vulgaris</name>
    <dbReference type="NCBI Taxonomy" id="3906"/>
    <lineage>
        <taxon>Eukaryota</taxon>
        <taxon>Viridiplantae</taxon>
        <taxon>Streptophyta</taxon>
        <taxon>Embryophyta</taxon>
        <taxon>Tracheophyta</taxon>
        <taxon>Spermatophyta</taxon>
        <taxon>Magnoliopsida</taxon>
        <taxon>eudicotyledons</taxon>
        <taxon>Gunneridae</taxon>
        <taxon>Pentapetalae</taxon>
        <taxon>rosids</taxon>
        <taxon>fabids</taxon>
        <taxon>Fabales</taxon>
        <taxon>Fabaceae</taxon>
        <taxon>Papilionoideae</taxon>
        <taxon>50 kb inversion clade</taxon>
        <taxon>NPAAA clade</taxon>
        <taxon>Hologalegina</taxon>
        <taxon>IRL clade</taxon>
        <taxon>Fabeae</taxon>
        <taxon>Vicia</taxon>
    </lineage>
</organism>
<dbReference type="EMBL" id="OX451737">
    <property type="protein sequence ID" value="CAI8599259.1"/>
    <property type="molecule type" value="Genomic_DNA"/>
</dbReference>
<dbReference type="InterPro" id="IPR015424">
    <property type="entry name" value="PyrdxlP-dep_Trfase"/>
</dbReference>
<dbReference type="InterPro" id="IPR049943">
    <property type="entry name" value="Ser_HO-MeTrfase-like"/>
</dbReference>
<dbReference type="InterPro" id="IPR015421">
    <property type="entry name" value="PyrdxlP-dep_Trfase_major"/>
</dbReference>
<reference evidence="6 7" key="1">
    <citation type="submission" date="2023-01" db="EMBL/GenBank/DDBJ databases">
        <authorList>
            <person name="Kreplak J."/>
        </authorList>
    </citation>
    <scope>NUCLEOTIDE SEQUENCE [LARGE SCALE GENOMIC DNA]</scope>
</reference>
<feature type="compositionally biased region" description="Polar residues" evidence="4">
    <location>
        <begin position="153"/>
        <end position="172"/>
    </location>
</feature>
<dbReference type="AlphaFoldDB" id="A0AAV0ZQL2"/>
<evidence type="ECO:0000313" key="6">
    <source>
        <dbReference type="EMBL" id="CAI8599259.1"/>
    </source>
</evidence>
<keyword evidence="3" id="KW-0663">Pyridoxal phosphate</keyword>